<comment type="similarity">
    <text evidence="2 10">Belongs to the class-I aminoacyl-tRNA synthetase family.</text>
</comment>
<dbReference type="InterPro" id="IPR002305">
    <property type="entry name" value="aa-tRNA-synth_Ic"/>
</dbReference>
<evidence type="ECO:0000256" key="9">
    <source>
        <dbReference type="ARBA" id="ARBA00030268"/>
    </source>
</evidence>
<dbReference type="PRINTS" id="PR01039">
    <property type="entry name" value="TRNASYNTHTRP"/>
</dbReference>
<keyword evidence="12" id="KW-1185">Reference proteome</keyword>
<comment type="subcellular location">
    <subcellularLocation>
        <location evidence="1">Mitochondrion</location>
    </subcellularLocation>
</comment>
<dbReference type="GO" id="GO:0070183">
    <property type="term" value="P:mitochondrial tryptophanyl-tRNA aminoacylation"/>
    <property type="evidence" value="ECO:0007669"/>
    <property type="project" value="EnsemblFungi"/>
</dbReference>
<dbReference type="InterPro" id="IPR050203">
    <property type="entry name" value="Trp-tRNA_synthetase"/>
</dbReference>
<dbReference type="AlphaFoldDB" id="A0A072PPH4"/>
<dbReference type="InterPro" id="IPR014729">
    <property type="entry name" value="Rossmann-like_a/b/a_fold"/>
</dbReference>
<protein>
    <recommendedName>
        <fullName evidence="3">tryptophan--tRNA ligase</fullName>
        <ecNumber evidence="3">6.1.1.2</ecNumber>
    </recommendedName>
    <alternativeName>
        <fullName evidence="9">Tryptophanyl-tRNA synthetase</fullName>
    </alternativeName>
</protein>
<comment type="caution">
    <text evidence="11">The sequence shown here is derived from an EMBL/GenBank/DDBJ whole genome shotgun (WGS) entry which is preliminary data.</text>
</comment>
<keyword evidence="5 10" id="KW-0547">Nucleotide-binding</keyword>
<evidence type="ECO:0000256" key="8">
    <source>
        <dbReference type="ARBA" id="ARBA00023146"/>
    </source>
</evidence>
<name>A0A072PPH4_9EURO</name>
<keyword evidence="6 10" id="KW-0067">ATP-binding</keyword>
<dbReference type="Proteomes" id="UP000027920">
    <property type="component" value="Unassembled WGS sequence"/>
</dbReference>
<dbReference type="VEuPathDB" id="FungiDB:A1O9_03215"/>
<dbReference type="InterPro" id="IPR002306">
    <property type="entry name" value="Trp-tRNA-ligase"/>
</dbReference>
<evidence type="ECO:0000256" key="2">
    <source>
        <dbReference type="ARBA" id="ARBA00005594"/>
    </source>
</evidence>
<dbReference type="EC" id="6.1.1.2" evidence="3"/>
<evidence type="ECO:0000256" key="10">
    <source>
        <dbReference type="RuleBase" id="RU363036"/>
    </source>
</evidence>
<dbReference type="RefSeq" id="XP_013264237.1">
    <property type="nucleotide sequence ID" value="XM_013408783.1"/>
</dbReference>
<dbReference type="EMBL" id="AMGV01000002">
    <property type="protein sequence ID" value="KEF61647.1"/>
    <property type="molecule type" value="Genomic_DNA"/>
</dbReference>
<evidence type="ECO:0000313" key="11">
    <source>
        <dbReference type="EMBL" id="KEF61647.1"/>
    </source>
</evidence>
<keyword evidence="4 10" id="KW-0436">Ligase</keyword>
<dbReference type="HOGENOM" id="CLU_029244_1_0_1"/>
<organism evidence="11 12">
    <name type="scientific">Exophiala aquamarina CBS 119918</name>
    <dbReference type="NCBI Taxonomy" id="1182545"/>
    <lineage>
        <taxon>Eukaryota</taxon>
        <taxon>Fungi</taxon>
        <taxon>Dikarya</taxon>
        <taxon>Ascomycota</taxon>
        <taxon>Pezizomycotina</taxon>
        <taxon>Eurotiomycetes</taxon>
        <taxon>Chaetothyriomycetidae</taxon>
        <taxon>Chaetothyriales</taxon>
        <taxon>Herpotrichiellaceae</taxon>
        <taxon>Exophiala</taxon>
    </lineage>
</organism>
<proteinExistence type="inferred from homology"/>
<keyword evidence="7 10" id="KW-0648">Protein biosynthesis</keyword>
<evidence type="ECO:0000313" key="12">
    <source>
        <dbReference type="Proteomes" id="UP000027920"/>
    </source>
</evidence>
<dbReference type="GeneID" id="25278153"/>
<gene>
    <name evidence="11" type="ORF">A1O9_03215</name>
</gene>
<dbReference type="PANTHER" id="PTHR43766:SF1">
    <property type="entry name" value="TRYPTOPHAN--TRNA LIGASE, MITOCHONDRIAL"/>
    <property type="match status" value="1"/>
</dbReference>
<reference evidence="11 12" key="1">
    <citation type="submission" date="2013-03" db="EMBL/GenBank/DDBJ databases">
        <title>The Genome Sequence of Exophiala aquamarina CBS 119918.</title>
        <authorList>
            <consortium name="The Broad Institute Genomics Platform"/>
            <person name="Cuomo C."/>
            <person name="de Hoog S."/>
            <person name="Gorbushina A."/>
            <person name="Walker B."/>
            <person name="Young S.K."/>
            <person name="Zeng Q."/>
            <person name="Gargeya S."/>
            <person name="Fitzgerald M."/>
            <person name="Haas B."/>
            <person name="Abouelleil A."/>
            <person name="Allen A.W."/>
            <person name="Alvarado L."/>
            <person name="Arachchi H.M."/>
            <person name="Berlin A.M."/>
            <person name="Chapman S.B."/>
            <person name="Gainer-Dewar J."/>
            <person name="Goldberg J."/>
            <person name="Griggs A."/>
            <person name="Gujja S."/>
            <person name="Hansen M."/>
            <person name="Howarth C."/>
            <person name="Imamovic A."/>
            <person name="Ireland A."/>
            <person name="Larimer J."/>
            <person name="McCowan C."/>
            <person name="Murphy C."/>
            <person name="Pearson M."/>
            <person name="Poon T.W."/>
            <person name="Priest M."/>
            <person name="Roberts A."/>
            <person name="Saif S."/>
            <person name="Shea T."/>
            <person name="Sisk P."/>
            <person name="Sykes S."/>
            <person name="Wortman J."/>
            <person name="Nusbaum C."/>
            <person name="Birren B."/>
        </authorList>
    </citation>
    <scope>NUCLEOTIDE SEQUENCE [LARGE SCALE GENOMIC DNA]</scope>
    <source>
        <strain evidence="11 12">CBS 119918</strain>
    </source>
</reference>
<keyword evidence="8 10" id="KW-0030">Aminoacyl-tRNA synthetase</keyword>
<dbReference type="GO" id="GO:0005524">
    <property type="term" value="F:ATP binding"/>
    <property type="evidence" value="ECO:0007669"/>
    <property type="project" value="UniProtKB-KW"/>
</dbReference>
<evidence type="ECO:0000256" key="3">
    <source>
        <dbReference type="ARBA" id="ARBA00013161"/>
    </source>
</evidence>
<dbReference type="GO" id="GO:0005759">
    <property type="term" value="C:mitochondrial matrix"/>
    <property type="evidence" value="ECO:0007669"/>
    <property type="project" value="TreeGrafter"/>
</dbReference>
<dbReference type="Gene3D" id="3.40.50.620">
    <property type="entry name" value="HUPs"/>
    <property type="match status" value="1"/>
</dbReference>
<evidence type="ECO:0000256" key="4">
    <source>
        <dbReference type="ARBA" id="ARBA00022598"/>
    </source>
</evidence>
<sequence length="283" mass="31120">MPREERKQLRKESFASLLAIGLNNTGTTSVFFQSDVGQPLSEMTRLLKSKLNLPDETSLAADEATAVLKLGLFSYPVLQAADILLYDTALVPVGHDQLQHVEFARTLARGFNSYLTETQAEPVFAIPKAVVVPGKRVMSLRKPTQKMSKSDADPRSRISIIDSPEEIRQKIKGATTDSISGISYDPEKRPGVSNLIEIYKHVTETPESCDTIAQDNQIISMQGLKDMVASAITKELEGTRSHFLQLMDQNNETLSEEIQLGATRARAKAGITFSKVQQSLGIS</sequence>
<dbReference type="GO" id="GO:0004830">
    <property type="term" value="F:tryptophan-tRNA ligase activity"/>
    <property type="evidence" value="ECO:0007669"/>
    <property type="project" value="UniProtKB-EC"/>
</dbReference>
<dbReference type="Pfam" id="PF00579">
    <property type="entry name" value="tRNA-synt_1b"/>
    <property type="match status" value="1"/>
</dbReference>
<dbReference type="PANTHER" id="PTHR43766">
    <property type="entry name" value="TRYPTOPHAN--TRNA LIGASE, MITOCHONDRIAL"/>
    <property type="match status" value="1"/>
</dbReference>
<evidence type="ECO:0000256" key="1">
    <source>
        <dbReference type="ARBA" id="ARBA00004173"/>
    </source>
</evidence>
<dbReference type="SUPFAM" id="SSF52374">
    <property type="entry name" value="Nucleotidylyl transferase"/>
    <property type="match status" value="1"/>
</dbReference>
<evidence type="ECO:0000256" key="7">
    <source>
        <dbReference type="ARBA" id="ARBA00022917"/>
    </source>
</evidence>
<evidence type="ECO:0000256" key="6">
    <source>
        <dbReference type="ARBA" id="ARBA00022840"/>
    </source>
</evidence>
<accession>A0A072PPH4</accession>
<dbReference type="OrthoDB" id="15808at2759"/>
<dbReference type="STRING" id="1182545.A0A072PPH4"/>
<dbReference type="FunFam" id="1.10.240.10:FF:000002">
    <property type="entry name" value="Tryptophan--tRNA ligase"/>
    <property type="match status" value="1"/>
</dbReference>
<dbReference type="Gene3D" id="1.10.240.10">
    <property type="entry name" value="Tyrosyl-Transfer RNA Synthetase"/>
    <property type="match status" value="1"/>
</dbReference>
<evidence type="ECO:0000256" key="5">
    <source>
        <dbReference type="ARBA" id="ARBA00022741"/>
    </source>
</evidence>